<comment type="caution">
    <text evidence="3">The sequence shown here is derived from an EMBL/GenBank/DDBJ whole genome shotgun (WGS) entry which is preliminary data.</text>
</comment>
<dbReference type="SUPFAM" id="SSF53850">
    <property type="entry name" value="Periplasmic binding protein-like II"/>
    <property type="match status" value="1"/>
</dbReference>
<evidence type="ECO:0000256" key="2">
    <source>
        <dbReference type="SAM" id="Phobius"/>
    </source>
</evidence>
<sequence>MRVDLKVDTHDYHERFEKSDGGEVVWERAKMHCNKQSEKKSMPFGKTKGGVNPDNPLSGENMKKKLALMLAVMMMLALLAGCGSPAPAPAPAEEPAEAPAETPAEEPAETDELTQDYSDMFVSIATGGTGGVYFPLGGALASIFNSYVPGVTANAESTGASVANVDLVGQGESEIAFIQNDITYYAYTGTEMFADRPAPIDNLRGMAVIYPELIQIVALADAGIESVEDLAGKDVAIGAPGSGTEANAKHILAIHGLSYDDLGKADFLSFAEAADQLKNKQIHAAFVTAGIPTAAITEVATTADIVIVPIDPGKIAELSSEYPFYVEVSIPGGTYPGNDGDIVTTAVQAMLVVPADLPEGLVYNMTRAMFENRQEIIDTHARGNDITLDTALYGMPIEVHPGAARYYDEVGAN</sequence>
<dbReference type="CDD" id="cd13567">
    <property type="entry name" value="PBP2_TtGluBP"/>
    <property type="match status" value="1"/>
</dbReference>
<name>A0AA45WUS2_9CLOT</name>
<evidence type="ECO:0000256" key="1">
    <source>
        <dbReference type="SAM" id="MobiDB-lite"/>
    </source>
</evidence>
<keyword evidence="2" id="KW-0472">Membrane</keyword>
<dbReference type="Pfam" id="PF16868">
    <property type="entry name" value="NMT1_3"/>
    <property type="match status" value="1"/>
</dbReference>
<evidence type="ECO:0000313" key="3">
    <source>
        <dbReference type="EMBL" id="SMP44853.1"/>
    </source>
</evidence>
<feature type="region of interest" description="Disordered" evidence="1">
    <location>
        <begin position="36"/>
        <end position="58"/>
    </location>
</feature>
<dbReference type="InterPro" id="IPR011852">
    <property type="entry name" value="TRAP_TAXI"/>
</dbReference>
<dbReference type="EMBL" id="FXUF01000002">
    <property type="protein sequence ID" value="SMP44853.1"/>
    <property type="molecule type" value="Genomic_DNA"/>
</dbReference>
<protein>
    <submittedName>
        <fullName evidence="3">Uncharacterized protein</fullName>
    </submittedName>
</protein>
<keyword evidence="2" id="KW-1133">Transmembrane helix</keyword>
<accession>A0AA45WUS2</accession>
<feature type="transmembrane region" description="Helical" evidence="2">
    <location>
        <begin position="66"/>
        <end position="86"/>
    </location>
</feature>
<dbReference type="Proteomes" id="UP001158066">
    <property type="component" value="Unassembled WGS sequence"/>
</dbReference>
<dbReference type="Gene3D" id="3.40.190.10">
    <property type="entry name" value="Periplasmic binding protein-like II"/>
    <property type="match status" value="2"/>
</dbReference>
<dbReference type="PANTHER" id="PTHR42941:SF1">
    <property type="entry name" value="SLL1037 PROTEIN"/>
    <property type="match status" value="1"/>
</dbReference>
<gene>
    <name evidence="3" type="ORF">SAMN06296020_102243</name>
</gene>
<keyword evidence="2" id="KW-0812">Transmembrane</keyword>
<evidence type="ECO:0000313" key="4">
    <source>
        <dbReference type="Proteomes" id="UP001158066"/>
    </source>
</evidence>
<dbReference type="PANTHER" id="PTHR42941">
    <property type="entry name" value="SLL1037 PROTEIN"/>
    <property type="match status" value="1"/>
</dbReference>
<feature type="compositionally biased region" description="Low complexity" evidence="1">
    <location>
        <begin position="93"/>
        <end position="102"/>
    </location>
</feature>
<dbReference type="NCBIfam" id="TIGR02122">
    <property type="entry name" value="TRAP_TAXI"/>
    <property type="match status" value="1"/>
</dbReference>
<keyword evidence="4" id="KW-1185">Reference proteome</keyword>
<feature type="region of interest" description="Disordered" evidence="1">
    <location>
        <begin position="85"/>
        <end position="109"/>
    </location>
</feature>
<organism evidence="3 4">
    <name type="scientific">Anoxynatronum buryatiense</name>
    <dbReference type="NCBI Taxonomy" id="489973"/>
    <lineage>
        <taxon>Bacteria</taxon>
        <taxon>Bacillati</taxon>
        <taxon>Bacillota</taxon>
        <taxon>Clostridia</taxon>
        <taxon>Eubacteriales</taxon>
        <taxon>Clostridiaceae</taxon>
        <taxon>Anoxynatronum</taxon>
    </lineage>
</organism>
<dbReference type="AlphaFoldDB" id="A0AA45WUS2"/>
<proteinExistence type="predicted"/>
<reference evidence="3" key="1">
    <citation type="submission" date="2017-05" db="EMBL/GenBank/DDBJ databases">
        <authorList>
            <person name="Varghese N."/>
            <person name="Submissions S."/>
        </authorList>
    </citation>
    <scope>NUCLEOTIDE SEQUENCE</scope>
    <source>
        <strain evidence="3">Su22</strain>
    </source>
</reference>